<gene>
    <name evidence="2" type="ORF">CVLEPA_LOCUS4143</name>
</gene>
<dbReference type="Gene3D" id="1.10.167.10">
    <property type="entry name" value="Regulator of G-protein Signalling 4, domain 2"/>
    <property type="match status" value="1"/>
</dbReference>
<dbReference type="PRINTS" id="PR01301">
    <property type="entry name" value="RGSPROTEIN"/>
</dbReference>
<feature type="domain" description="RGS" evidence="1">
    <location>
        <begin position="243"/>
        <end position="350"/>
    </location>
</feature>
<keyword evidence="3" id="KW-1185">Reference proteome</keyword>
<dbReference type="PANTHER" id="PTHR10845">
    <property type="entry name" value="REGULATOR OF G PROTEIN SIGNALING"/>
    <property type="match status" value="1"/>
</dbReference>
<dbReference type="EMBL" id="CAWYQH010000013">
    <property type="protein sequence ID" value="CAK8674444.1"/>
    <property type="molecule type" value="Genomic_DNA"/>
</dbReference>
<dbReference type="Proteomes" id="UP001642483">
    <property type="component" value="Unassembled WGS sequence"/>
</dbReference>
<proteinExistence type="predicted"/>
<dbReference type="SUPFAM" id="SSF48097">
    <property type="entry name" value="Regulator of G-protein signaling, RGS"/>
    <property type="match status" value="1"/>
</dbReference>
<comment type="caution">
    <text evidence="2">The sequence shown here is derived from an EMBL/GenBank/DDBJ whole genome shotgun (WGS) entry which is preliminary data.</text>
</comment>
<evidence type="ECO:0000259" key="1">
    <source>
        <dbReference type="PROSITE" id="PS50132"/>
    </source>
</evidence>
<dbReference type="SMART" id="SM00315">
    <property type="entry name" value="RGS"/>
    <property type="match status" value="1"/>
</dbReference>
<evidence type="ECO:0000313" key="2">
    <source>
        <dbReference type="EMBL" id="CAK8674444.1"/>
    </source>
</evidence>
<name>A0ABP0F420_CLALP</name>
<dbReference type="InterPro" id="IPR016137">
    <property type="entry name" value="RGS"/>
</dbReference>
<dbReference type="PROSITE" id="PS50132">
    <property type="entry name" value="RGS"/>
    <property type="match status" value="1"/>
</dbReference>
<protein>
    <recommendedName>
        <fullName evidence="1">RGS domain-containing protein</fullName>
    </recommendedName>
</protein>
<dbReference type="PANTHER" id="PTHR10845:SF259">
    <property type="entry name" value="RGS DOMAIN-CONTAINING PROTEIN-RELATED"/>
    <property type="match status" value="1"/>
</dbReference>
<sequence length="354" mass="41197">MSGVTNYWFGKIQCEVHQNFLYRPRSLNNLSGHNSRFRRWKDYCDITNTWPNISGDGREACISTQGFKALMEDVNSGLIRLESGRRRGMHTSSQSLNLSGRTRVSGWKETNALHRCKAKIKKNSAPLQRRSKLTQSLREFSRLQFGALLRNEVDVRCEGKLRLGLDKTRAAQKPEAYEKTQEKLNQVLSWVQKNSKKAAERCKVKGKRRAHQPDKHCTGARMNTSISNEQSPKYVASTTSSVSLKEVLSNKVEMRMFRKFLTKELSEENLDFWLEVEFYKKQKPNKQQKLAPTIFGKYFSFSSPHEINIERKVRAKTEENLLCPDAECFDYAQCHVFRLMESDSFRRYLELNSR</sequence>
<dbReference type="InterPro" id="IPR044926">
    <property type="entry name" value="RGS_subdomain_2"/>
</dbReference>
<reference evidence="2 3" key="1">
    <citation type="submission" date="2024-02" db="EMBL/GenBank/DDBJ databases">
        <authorList>
            <person name="Daric V."/>
            <person name="Darras S."/>
        </authorList>
    </citation>
    <scope>NUCLEOTIDE SEQUENCE [LARGE SCALE GENOMIC DNA]</scope>
</reference>
<accession>A0ABP0F420</accession>
<evidence type="ECO:0000313" key="3">
    <source>
        <dbReference type="Proteomes" id="UP001642483"/>
    </source>
</evidence>
<organism evidence="2 3">
    <name type="scientific">Clavelina lepadiformis</name>
    <name type="common">Light-bulb sea squirt</name>
    <name type="synonym">Ascidia lepadiformis</name>
    <dbReference type="NCBI Taxonomy" id="159417"/>
    <lineage>
        <taxon>Eukaryota</taxon>
        <taxon>Metazoa</taxon>
        <taxon>Chordata</taxon>
        <taxon>Tunicata</taxon>
        <taxon>Ascidiacea</taxon>
        <taxon>Aplousobranchia</taxon>
        <taxon>Clavelinidae</taxon>
        <taxon>Clavelina</taxon>
    </lineage>
</organism>
<dbReference type="Pfam" id="PF00615">
    <property type="entry name" value="RGS"/>
    <property type="match status" value="1"/>
</dbReference>
<dbReference type="InterPro" id="IPR036305">
    <property type="entry name" value="RGS_sf"/>
</dbReference>